<dbReference type="GO" id="GO:0032049">
    <property type="term" value="P:cardiolipin biosynthetic process"/>
    <property type="evidence" value="ECO:0007669"/>
    <property type="project" value="UniProtKB-ARBA"/>
</dbReference>
<evidence type="ECO:0000313" key="2">
    <source>
        <dbReference type="EMBL" id="PLT27529.1"/>
    </source>
</evidence>
<dbReference type="OrthoDB" id="2518181at2"/>
<feature type="domain" description="PLD phosphodiesterase" evidence="1">
    <location>
        <begin position="248"/>
        <end position="275"/>
    </location>
</feature>
<accession>A0A2N5LZI2</accession>
<reference evidence="2 3" key="1">
    <citation type="submission" date="2017-11" db="EMBL/GenBank/DDBJ databases">
        <title>Comparitive Functional Genomics of Dry Heat Resistant strains isolated from the Viking Spacecraft.</title>
        <authorList>
            <person name="Seuylemezian A."/>
            <person name="Cooper K."/>
            <person name="Vaishampayan P."/>
        </authorList>
    </citation>
    <scope>NUCLEOTIDE SEQUENCE [LARGE SCALE GENOMIC DNA]</scope>
    <source>
        <strain evidence="2 3">V1-29</strain>
    </source>
</reference>
<dbReference type="PANTHER" id="PTHR21248:SF22">
    <property type="entry name" value="PHOSPHOLIPASE D"/>
    <property type="match status" value="1"/>
</dbReference>
<evidence type="ECO:0000313" key="3">
    <source>
        <dbReference type="Proteomes" id="UP000234748"/>
    </source>
</evidence>
<comment type="caution">
    <text evidence="2">The sequence shown here is derived from an EMBL/GenBank/DDBJ whole genome shotgun (WGS) entry which is preliminary data.</text>
</comment>
<dbReference type="EMBL" id="PGUY01000097">
    <property type="protein sequence ID" value="PLT27529.1"/>
    <property type="molecule type" value="Genomic_DNA"/>
</dbReference>
<dbReference type="Gene3D" id="3.30.870.10">
    <property type="entry name" value="Endonuclease Chain A"/>
    <property type="match status" value="2"/>
</dbReference>
<dbReference type="Pfam" id="PF13091">
    <property type="entry name" value="PLDc_2"/>
    <property type="match status" value="2"/>
</dbReference>
<dbReference type="SUPFAM" id="SSF56024">
    <property type="entry name" value="Phospholipase D/nuclease"/>
    <property type="match status" value="2"/>
</dbReference>
<dbReference type="InterPro" id="IPR001736">
    <property type="entry name" value="PLipase_D/transphosphatidylase"/>
</dbReference>
<dbReference type="PANTHER" id="PTHR21248">
    <property type="entry name" value="CARDIOLIPIN SYNTHASE"/>
    <property type="match status" value="1"/>
</dbReference>
<dbReference type="PROSITE" id="PS50035">
    <property type="entry name" value="PLD"/>
    <property type="match status" value="1"/>
</dbReference>
<keyword evidence="3" id="KW-1185">Reference proteome</keyword>
<dbReference type="SMART" id="SM00155">
    <property type="entry name" value="PLDc"/>
    <property type="match status" value="1"/>
</dbReference>
<gene>
    <name evidence="2" type="ORF">CUU66_23380</name>
</gene>
<protein>
    <submittedName>
        <fullName evidence="2">Phospholipase</fullName>
    </submittedName>
</protein>
<evidence type="ECO:0000259" key="1">
    <source>
        <dbReference type="PROSITE" id="PS50035"/>
    </source>
</evidence>
<organism evidence="2 3">
    <name type="scientific">Peribacillus deserti</name>
    <dbReference type="NCBI Taxonomy" id="673318"/>
    <lineage>
        <taxon>Bacteria</taxon>
        <taxon>Bacillati</taxon>
        <taxon>Bacillota</taxon>
        <taxon>Bacilli</taxon>
        <taxon>Bacillales</taxon>
        <taxon>Bacillaceae</taxon>
        <taxon>Peribacillus</taxon>
    </lineage>
</organism>
<dbReference type="InterPro" id="IPR025202">
    <property type="entry name" value="PLD-like_dom"/>
</dbReference>
<dbReference type="Proteomes" id="UP000234748">
    <property type="component" value="Unassembled WGS sequence"/>
</dbReference>
<dbReference type="GO" id="GO:0030572">
    <property type="term" value="F:phosphatidyltransferase activity"/>
    <property type="evidence" value="ECO:0007669"/>
    <property type="project" value="UniProtKB-ARBA"/>
</dbReference>
<proteinExistence type="predicted"/>
<name>A0A2N5LZI2_9BACI</name>
<sequence>MERGCMMKISVNNWTNTLKSNMVNFINYYLSKGPLLEVVERCDEAVKLLDRCIPFNEAAKYRQFLGGVFTSHLQLINLPGMNLGRLEHLAYLLKGLNLNKLNVLTPKTTSNNEVDAYVNGPDCLRVFIDEINKAERYIHLSVMLFFNDKSGNQVAEALIHAIERGVIVRLMVDYGVTAIGYDKSLAVGRFEKIAERLEAAGCKIVDTFHTCYDKKDWPGKRAELASKGVPESALSIQDYVQEETTIDLNVINHRKFMVIDGITAVMGSLNIGDQYMYETAAEGARKVQADSVNQGIPGKKEQWHDGCFRIRGAASFSLNEIFSVQWTVLGGDVFNPSDAFYFPDINRNFGSEECTIFSSFPGNPVNLIQDYYLSLIKYAADETIIINPYLIDQSFWDQLQNISKEQSRHIAICNPLYVNDLLTNRTAVRSNMYQPFLKGVSFYDYSETGRFSHWKIAYDKRSNCVFHGSYNINERSACHDFELGVLIKGKSFAQKMRKIIDFDLSVSNKITNEKEFFKHPLLHPSTYIHKITKGIT</sequence>
<dbReference type="AlphaFoldDB" id="A0A2N5LZI2"/>